<evidence type="ECO:0000256" key="1">
    <source>
        <dbReference type="SAM" id="MobiDB-lite"/>
    </source>
</evidence>
<keyword evidence="4" id="KW-1185">Reference proteome</keyword>
<evidence type="ECO:0000256" key="2">
    <source>
        <dbReference type="SAM" id="SignalP"/>
    </source>
</evidence>
<reference evidence="3" key="1">
    <citation type="submission" date="2019-10" db="EMBL/GenBank/DDBJ databases">
        <authorList>
            <consortium name="DOE Joint Genome Institute"/>
            <person name="Kuo A."/>
            <person name="Miyauchi S."/>
            <person name="Kiss E."/>
            <person name="Drula E."/>
            <person name="Kohler A."/>
            <person name="Sanchez-Garcia M."/>
            <person name="Andreopoulos B."/>
            <person name="Barry K.W."/>
            <person name="Bonito G."/>
            <person name="Buee M."/>
            <person name="Carver A."/>
            <person name="Chen C."/>
            <person name="Cichocki N."/>
            <person name="Clum A."/>
            <person name="Culley D."/>
            <person name="Crous P.W."/>
            <person name="Fauchery L."/>
            <person name="Girlanda M."/>
            <person name="Hayes R."/>
            <person name="Keri Z."/>
            <person name="LaButti K."/>
            <person name="Lipzen A."/>
            <person name="Lombard V."/>
            <person name="Magnuson J."/>
            <person name="Maillard F."/>
            <person name="Morin E."/>
            <person name="Murat C."/>
            <person name="Nolan M."/>
            <person name="Ohm R."/>
            <person name="Pangilinan J."/>
            <person name="Pereira M."/>
            <person name="Perotto S."/>
            <person name="Peter M."/>
            <person name="Riley R."/>
            <person name="Sitrit Y."/>
            <person name="Stielow B."/>
            <person name="Szollosi G."/>
            <person name="Zifcakova L."/>
            <person name="Stursova M."/>
            <person name="Spatafora J.W."/>
            <person name="Tedersoo L."/>
            <person name="Vaario L.-M."/>
            <person name="Yamada A."/>
            <person name="Yan M."/>
            <person name="Wang P."/>
            <person name="Xu J."/>
            <person name="Bruns T."/>
            <person name="Baldrian P."/>
            <person name="Vilgalys R."/>
            <person name="Henrissat B."/>
            <person name="Grigoriev I.V."/>
            <person name="Hibbett D."/>
            <person name="Nagy L.G."/>
            <person name="Martin F.M."/>
        </authorList>
    </citation>
    <scope>NUCLEOTIDE SEQUENCE</scope>
    <source>
        <strain evidence="3">Prilba</strain>
    </source>
</reference>
<evidence type="ECO:0008006" key="5">
    <source>
        <dbReference type="Google" id="ProtNLM"/>
    </source>
</evidence>
<organism evidence="3 4">
    <name type="scientific">Russula ochroleuca</name>
    <dbReference type="NCBI Taxonomy" id="152965"/>
    <lineage>
        <taxon>Eukaryota</taxon>
        <taxon>Fungi</taxon>
        <taxon>Dikarya</taxon>
        <taxon>Basidiomycota</taxon>
        <taxon>Agaricomycotina</taxon>
        <taxon>Agaricomycetes</taxon>
        <taxon>Russulales</taxon>
        <taxon>Russulaceae</taxon>
        <taxon>Russula</taxon>
    </lineage>
</organism>
<comment type="caution">
    <text evidence="3">The sequence shown here is derived from an EMBL/GenBank/DDBJ whole genome shotgun (WGS) entry which is preliminary data.</text>
</comment>
<dbReference type="EMBL" id="WHVB01000046">
    <property type="protein sequence ID" value="KAF8465612.1"/>
    <property type="molecule type" value="Genomic_DNA"/>
</dbReference>
<sequence length="140" mass="15635">MHTIWTIWMVQLVSIALDPSCGEALCVSANVNSWTCRHPRIRRDTISVRTTWPFTRLRVACITLPIYALPSLSRYIIRPIASLVAFYRRAPESTTSVATTQEFAIMVMRVAEMAVSSGIRPPGARTSHTDVGPPSQHMHS</sequence>
<dbReference type="AlphaFoldDB" id="A0A9P5MPR4"/>
<accession>A0A9P5MPR4</accession>
<gene>
    <name evidence="3" type="ORF">DFH94DRAFT_355407</name>
</gene>
<proteinExistence type="predicted"/>
<feature type="signal peptide" evidence="2">
    <location>
        <begin position="1"/>
        <end position="24"/>
    </location>
</feature>
<reference evidence="3" key="2">
    <citation type="journal article" date="2020" name="Nat. Commun.">
        <title>Large-scale genome sequencing of mycorrhizal fungi provides insights into the early evolution of symbiotic traits.</title>
        <authorList>
            <person name="Miyauchi S."/>
            <person name="Kiss E."/>
            <person name="Kuo A."/>
            <person name="Drula E."/>
            <person name="Kohler A."/>
            <person name="Sanchez-Garcia M."/>
            <person name="Morin E."/>
            <person name="Andreopoulos B."/>
            <person name="Barry K.W."/>
            <person name="Bonito G."/>
            <person name="Buee M."/>
            <person name="Carver A."/>
            <person name="Chen C."/>
            <person name="Cichocki N."/>
            <person name="Clum A."/>
            <person name="Culley D."/>
            <person name="Crous P.W."/>
            <person name="Fauchery L."/>
            <person name="Girlanda M."/>
            <person name="Hayes R.D."/>
            <person name="Keri Z."/>
            <person name="LaButti K."/>
            <person name="Lipzen A."/>
            <person name="Lombard V."/>
            <person name="Magnuson J."/>
            <person name="Maillard F."/>
            <person name="Murat C."/>
            <person name="Nolan M."/>
            <person name="Ohm R.A."/>
            <person name="Pangilinan J."/>
            <person name="Pereira M.F."/>
            <person name="Perotto S."/>
            <person name="Peter M."/>
            <person name="Pfister S."/>
            <person name="Riley R."/>
            <person name="Sitrit Y."/>
            <person name="Stielow J.B."/>
            <person name="Szollosi G."/>
            <person name="Zifcakova L."/>
            <person name="Stursova M."/>
            <person name="Spatafora J.W."/>
            <person name="Tedersoo L."/>
            <person name="Vaario L.M."/>
            <person name="Yamada A."/>
            <person name="Yan M."/>
            <person name="Wang P."/>
            <person name="Xu J."/>
            <person name="Bruns T."/>
            <person name="Baldrian P."/>
            <person name="Vilgalys R."/>
            <person name="Dunand C."/>
            <person name="Henrissat B."/>
            <person name="Grigoriev I.V."/>
            <person name="Hibbett D."/>
            <person name="Nagy L.G."/>
            <person name="Martin F.M."/>
        </authorList>
    </citation>
    <scope>NUCLEOTIDE SEQUENCE</scope>
    <source>
        <strain evidence="3">Prilba</strain>
    </source>
</reference>
<keyword evidence="2" id="KW-0732">Signal</keyword>
<evidence type="ECO:0000313" key="4">
    <source>
        <dbReference type="Proteomes" id="UP000759537"/>
    </source>
</evidence>
<protein>
    <recommendedName>
        <fullName evidence="5">Secreted protein</fullName>
    </recommendedName>
</protein>
<dbReference type="Proteomes" id="UP000759537">
    <property type="component" value="Unassembled WGS sequence"/>
</dbReference>
<evidence type="ECO:0000313" key="3">
    <source>
        <dbReference type="EMBL" id="KAF8465612.1"/>
    </source>
</evidence>
<feature type="region of interest" description="Disordered" evidence="1">
    <location>
        <begin position="118"/>
        <end position="140"/>
    </location>
</feature>
<name>A0A9P5MPR4_9AGAM</name>
<feature type="chain" id="PRO_5040138517" description="Secreted protein" evidence="2">
    <location>
        <begin position="25"/>
        <end position="140"/>
    </location>
</feature>